<dbReference type="EMBL" id="BSPQ01000026">
    <property type="protein sequence ID" value="GLS92501.1"/>
    <property type="molecule type" value="Genomic_DNA"/>
</dbReference>
<dbReference type="Proteomes" id="UP001157353">
    <property type="component" value="Unassembled WGS sequence"/>
</dbReference>
<feature type="transmembrane region" description="Helical" evidence="1">
    <location>
        <begin position="217"/>
        <end position="242"/>
    </location>
</feature>
<gene>
    <name evidence="2" type="ORF">GCM10007916_35730</name>
</gene>
<keyword evidence="1" id="KW-1133">Transmembrane helix</keyword>
<keyword evidence="1" id="KW-0472">Membrane</keyword>
<feature type="transmembrane region" description="Helical" evidence="1">
    <location>
        <begin position="161"/>
        <end position="182"/>
    </location>
</feature>
<dbReference type="RefSeq" id="WP_284205605.1">
    <property type="nucleotide sequence ID" value="NZ_BSPQ01000026.1"/>
</dbReference>
<sequence>MFNNYPKCPNCQYQRDESDKLMNAMMCPACGIIYDRWKAKRQTVKPDIDEVEVQLTMSLYESLKDCFLSVPHQVDGMVFKGRVFAYLVIIIWGCYFMFGGIDWQNIGSSFLHNVNLAFHEFGHVLFMPFGDFWMILGGSLFQVLLPLVVMLAFSIQQRDNFGAAIMLWWCGQSFIDVSPYIADAQSRSLPLISGLGKESHDWGNLLRMTNNLHNTDFIAQSSFTIGCCIMLLSFIWAGALLLKQKRVVR</sequence>
<feature type="transmembrane region" description="Helical" evidence="1">
    <location>
        <begin position="132"/>
        <end position="154"/>
    </location>
</feature>
<proteinExistence type="predicted"/>
<evidence type="ECO:0000256" key="1">
    <source>
        <dbReference type="SAM" id="Phobius"/>
    </source>
</evidence>
<feature type="transmembrane region" description="Helical" evidence="1">
    <location>
        <begin position="83"/>
        <end position="101"/>
    </location>
</feature>
<keyword evidence="3" id="KW-1185">Reference proteome</keyword>
<comment type="caution">
    <text evidence="2">The sequence shown here is derived from an EMBL/GenBank/DDBJ whole genome shotgun (WGS) entry which is preliminary data.</text>
</comment>
<protein>
    <recommendedName>
        <fullName evidence="4">Zinc ribbon domain-containing protein</fullName>
    </recommendedName>
</protein>
<name>A0ABQ6E535_9GAMM</name>
<keyword evidence="1" id="KW-0812">Transmembrane</keyword>
<accession>A0ABQ6E535</accession>
<organism evidence="2 3">
    <name type="scientific">Psychromonas marina</name>
    <dbReference type="NCBI Taxonomy" id="88364"/>
    <lineage>
        <taxon>Bacteria</taxon>
        <taxon>Pseudomonadati</taxon>
        <taxon>Pseudomonadota</taxon>
        <taxon>Gammaproteobacteria</taxon>
        <taxon>Alteromonadales</taxon>
        <taxon>Psychromonadaceae</taxon>
        <taxon>Psychromonas</taxon>
    </lineage>
</organism>
<reference evidence="3" key="1">
    <citation type="journal article" date="2019" name="Int. J. Syst. Evol. Microbiol.">
        <title>The Global Catalogue of Microorganisms (GCM) 10K type strain sequencing project: providing services to taxonomists for standard genome sequencing and annotation.</title>
        <authorList>
            <consortium name="The Broad Institute Genomics Platform"/>
            <consortium name="The Broad Institute Genome Sequencing Center for Infectious Disease"/>
            <person name="Wu L."/>
            <person name="Ma J."/>
        </authorList>
    </citation>
    <scope>NUCLEOTIDE SEQUENCE [LARGE SCALE GENOMIC DNA]</scope>
    <source>
        <strain evidence="3">NBRC 103166</strain>
    </source>
</reference>
<evidence type="ECO:0000313" key="3">
    <source>
        <dbReference type="Proteomes" id="UP001157353"/>
    </source>
</evidence>
<evidence type="ECO:0008006" key="4">
    <source>
        <dbReference type="Google" id="ProtNLM"/>
    </source>
</evidence>
<evidence type="ECO:0000313" key="2">
    <source>
        <dbReference type="EMBL" id="GLS92501.1"/>
    </source>
</evidence>